<dbReference type="EMBL" id="GBHO01039119">
    <property type="protein sequence ID" value="JAG04485.1"/>
    <property type="molecule type" value="Transcribed_RNA"/>
</dbReference>
<feature type="region of interest" description="Disordered" evidence="1">
    <location>
        <begin position="227"/>
        <end position="302"/>
    </location>
</feature>
<dbReference type="GO" id="GO:0003676">
    <property type="term" value="F:nucleic acid binding"/>
    <property type="evidence" value="ECO:0007669"/>
    <property type="project" value="InterPro"/>
</dbReference>
<dbReference type="Gene3D" id="3.30.420.10">
    <property type="entry name" value="Ribonuclease H-like superfamily/Ribonuclease H"/>
    <property type="match status" value="1"/>
</dbReference>
<dbReference type="InterPro" id="IPR012337">
    <property type="entry name" value="RNaseH-like_sf"/>
</dbReference>
<dbReference type="InterPro" id="IPR036397">
    <property type="entry name" value="RNaseH_sf"/>
</dbReference>
<dbReference type="PROSITE" id="PS50994">
    <property type="entry name" value="INTEGRASE"/>
    <property type="match status" value="1"/>
</dbReference>
<dbReference type="PANTHER" id="PTHR37984">
    <property type="entry name" value="PROTEIN CBG26694"/>
    <property type="match status" value="1"/>
</dbReference>
<organism evidence="3">
    <name type="scientific">Lygus hesperus</name>
    <name type="common">Western plant bug</name>
    <dbReference type="NCBI Taxonomy" id="30085"/>
    <lineage>
        <taxon>Eukaryota</taxon>
        <taxon>Metazoa</taxon>
        <taxon>Ecdysozoa</taxon>
        <taxon>Arthropoda</taxon>
        <taxon>Hexapoda</taxon>
        <taxon>Insecta</taxon>
        <taxon>Pterygota</taxon>
        <taxon>Neoptera</taxon>
        <taxon>Paraneoptera</taxon>
        <taxon>Hemiptera</taxon>
        <taxon>Heteroptera</taxon>
        <taxon>Panheteroptera</taxon>
        <taxon>Cimicomorpha</taxon>
        <taxon>Miridae</taxon>
        <taxon>Mirini</taxon>
        <taxon>Lygus</taxon>
    </lineage>
</organism>
<dbReference type="AlphaFoldDB" id="A0A0A9WHZ1"/>
<sequence length="302" mass="34747">HCDYAGPYQDNFFLIVMDAKSRWAEVKIARSVPTSASTIEMLKDIFSTHGFPRVMVSDNASIFVSEQFKHFCSENGIFQKLIAPGHPSTNGLAERNVQTLKRRLAAMRDDPAPLHAKVREILFRYRATPLACNKTPAELYLQREFRCQLDALRPIKHSKNADHPSRVRQLSVGDRVQTRYYSNNKATWKFGTVVQKFGKLHYQIKVDNEDGSIKRHIDQLHRTEVPRKSVSFDPEQPSIEPINEDQPVSPLLDLIVQPEPELDQHQTGQDIQEPRAEQPIQPQLRRSSRPRNVPSYLRDFVS</sequence>
<dbReference type="InterPro" id="IPR050951">
    <property type="entry name" value="Retrovirus_Pol_polyprotein"/>
</dbReference>
<reference evidence="3" key="2">
    <citation type="submission" date="2014-07" db="EMBL/GenBank/DDBJ databases">
        <authorList>
            <person name="Hull J."/>
        </authorList>
    </citation>
    <scope>NUCLEOTIDE SEQUENCE</scope>
</reference>
<dbReference type="PANTHER" id="PTHR37984:SF5">
    <property type="entry name" value="PROTEIN NYNRIN-LIKE"/>
    <property type="match status" value="1"/>
</dbReference>
<accession>A0A0A9WHZ1</accession>
<reference evidence="3" key="1">
    <citation type="journal article" date="2014" name="PLoS ONE">
        <title>Transcriptome-Based Identification of ABC Transporters in the Western Tarnished Plant Bug Lygus hesperus.</title>
        <authorList>
            <person name="Hull J.J."/>
            <person name="Chaney K."/>
            <person name="Geib S.M."/>
            <person name="Fabrick J.A."/>
            <person name="Brent C.S."/>
            <person name="Walsh D."/>
            <person name="Lavine L.C."/>
        </authorList>
    </citation>
    <scope>NUCLEOTIDE SEQUENCE</scope>
</reference>
<name>A0A0A9WHZ1_LYGHE</name>
<gene>
    <name evidence="3" type="primary">K02A2.6_37</name>
    <name evidence="3" type="ORF">CM83_9722</name>
</gene>
<evidence type="ECO:0000313" key="3">
    <source>
        <dbReference type="EMBL" id="JAG04485.1"/>
    </source>
</evidence>
<protein>
    <submittedName>
        <fullName evidence="3">Uncharacterized protein K02A2.6</fullName>
    </submittedName>
</protein>
<evidence type="ECO:0000256" key="1">
    <source>
        <dbReference type="SAM" id="MobiDB-lite"/>
    </source>
</evidence>
<evidence type="ECO:0000259" key="2">
    <source>
        <dbReference type="PROSITE" id="PS50994"/>
    </source>
</evidence>
<feature type="non-terminal residue" evidence="3">
    <location>
        <position position="1"/>
    </location>
</feature>
<dbReference type="InterPro" id="IPR001584">
    <property type="entry name" value="Integrase_cat-core"/>
</dbReference>
<dbReference type="Pfam" id="PF00665">
    <property type="entry name" value="rve"/>
    <property type="match status" value="1"/>
</dbReference>
<dbReference type="SUPFAM" id="SSF53098">
    <property type="entry name" value="Ribonuclease H-like"/>
    <property type="match status" value="1"/>
</dbReference>
<feature type="domain" description="Integrase catalytic" evidence="2">
    <location>
        <begin position="1"/>
        <end position="144"/>
    </location>
</feature>
<proteinExistence type="predicted"/>
<dbReference type="GO" id="GO:0015074">
    <property type="term" value="P:DNA integration"/>
    <property type="evidence" value="ECO:0007669"/>
    <property type="project" value="InterPro"/>
</dbReference>